<evidence type="ECO:0000256" key="1">
    <source>
        <dbReference type="ARBA" id="ARBA00004651"/>
    </source>
</evidence>
<feature type="transmembrane region" description="Helical" evidence="6">
    <location>
        <begin position="25"/>
        <end position="44"/>
    </location>
</feature>
<evidence type="ECO:0000256" key="5">
    <source>
        <dbReference type="ARBA" id="ARBA00023136"/>
    </source>
</evidence>
<keyword evidence="5 6" id="KW-0472">Membrane</keyword>
<dbReference type="EMBL" id="DSVI01000020">
    <property type="protein sequence ID" value="HGT48962.1"/>
    <property type="molecule type" value="Genomic_DNA"/>
</dbReference>
<dbReference type="GO" id="GO:0005886">
    <property type="term" value="C:plasma membrane"/>
    <property type="evidence" value="ECO:0007669"/>
    <property type="project" value="UniProtKB-SubCell"/>
</dbReference>
<keyword evidence="4 6" id="KW-1133">Transmembrane helix</keyword>
<dbReference type="InterPro" id="IPR032807">
    <property type="entry name" value="GNVR"/>
</dbReference>
<feature type="domain" description="Tyrosine-protein kinase G-rich" evidence="8">
    <location>
        <begin position="299"/>
        <end position="368"/>
    </location>
</feature>
<protein>
    <recommendedName>
        <fullName evidence="10">Polysaccharide chain length determinant N-terminal domain-containing protein</fullName>
    </recommendedName>
</protein>
<dbReference type="Pfam" id="PF13807">
    <property type="entry name" value="GNVR"/>
    <property type="match status" value="1"/>
</dbReference>
<proteinExistence type="predicted"/>
<evidence type="ECO:0000259" key="7">
    <source>
        <dbReference type="Pfam" id="PF02706"/>
    </source>
</evidence>
<evidence type="ECO:0000313" key="9">
    <source>
        <dbReference type="EMBL" id="HGT48962.1"/>
    </source>
</evidence>
<evidence type="ECO:0000256" key="4">
    <source>
        <dbReference type="ARBA" id="ARBA00022989"/>
    </source>
</evidence>
<sequence>MNETTSNSSRNFSDYIYIIYKWRKFILINLLLVTIISTIIAFIIPKQYRSTVTIMIPPDTQSGLGGITSLLGGKSSLSAMGSRIFGLSSTSEDVLLGILNSRTALEKVINKYNLKDYYEIDDDNFDKVLKEFKGDFSALPNEYGMIDISIINKDPQLSADIANYLSFLVDSLNIVYSIERAKNNRLFIEKRYLKNITDLKNAEDSLYKFQKRFGIVAVPEQLEVTIKAAAEIEAQLTRKEMEFYFIKQQFGETSPQYLNAKKEIDLLKQKVKELKSSNELSTTSNVLFPFKTMPDISIQYLRLYRDVQIQQTILEFVLPMYEQAVVEEQRSTPTVMVIDKAVPPQLKYSPKRSIIIIGPLLLVLLLMIPITFWIERNISISNFRNPLEEKYNKLSNIIRKVYRIKI</sequence>
<name>A0A832G800_9BACT</name>
<evidence type="ECO:0000256" key="6">
    <source>
        <dbReference type="SAM" id="Phobius"/>
    </source>
</evidence>
<evidence type="ECO:0000259" key="8">
    <source>
        <dbReference type="Pfam" id="PF13807"/>
    </source>
</evidence>
<organism evidence="9">
    <name type="scientific">Ignavibacterium album</name>
    <dbReference type="NCBI Taxonomy" id="591197"/>
    <lineage>
        <taxon>Bacteria</taxon>
        <taxon>Pseudomonadati</taxon>
        <taxon>Ignavibacteriota</taxon>
        <taxon>Ignavibacteria</taxon>
        <taxon>Ignavibacteriales</taxon>
        <taxon>Ignavibacteriaceae</taxon>
        <taxon>Ignavibacterium</taxon>
    </lineage>
</organism>
<dbReference type="InterPro" id="IPR003856">
    <property type="entry name" value="LPS_length_determ_N"/>
</dbReference>
<dbReference type="Pfam" id="PF02706">
    <property type="entry name" value="Wzz"/>
    <property type="match status" value="1"/>
</dbReference>
<reference evidence="9" key="1">
    <citation type="journal article" date="2020" name="mSystems">
        <title>Genome- and Community-Level Interaction Insights into Carbon Utilization and Element Cycling Functions of Hydrothermarchaeota in Hydrothermal Sediment.</title>
        <authorList>
            <person name="Zhou Z."/>
            <person name="Liu Y."/>
            <person name="Xu W."/>
            <person name="Pan J."/>
            <person name="Luo Z.H."/>
            <person name="Li M."/>
        </authorList>
    </citation>
    <scope>NUCLEOTIDE SEQUENCE [LARGE SCALE GENOMIC DNA]</scope>
    <source>
        <strain evidence="9">SpSt-500</strain>
    </source>
</reference>
<feature type="domain" description="Polysaccharide chain length determinant N-terminal" evidence="7">
    <location>
        <begin position="17"/>
        <end position="111"/>
    </location>
</feature>
<dbReference type="PANTHER" id="PTHR32309:SF13">
    <property type="entry name" value="FERRIC ENTEROBACTIN TRANSPORT PROTEIN FEPE"/>
    <property type="match status" value="1"/>
</dbReference>
<evidence type="ECO:0000256" key="2">
    <source>
        <dbReference type="ARBA" id="ARBA00022475"/>
    </source>
</evidence>
<evidence type="ECO:0000256" key="3">
    <source>
        <dbReference type="ARBA" id="ARBA00022692"/>
    </source>
</evidence>
<accession>A0A832G800</accession>
<comment type="subcellular location">
    <subcellularLocation>
        <location evidence="1">Cell membrane</location>
        <topology evidence="1">Multi-pass membrane protein</topology>
    </subcellularLocation>
</comment>
<feature type="transmembrane region" description="Helical" evidence="6">
    <location>
        <begin position="354"/>
        <end position="374"/>
    </location>
</feature>
<evidence type="ECO:0008006" key="10">
    <source>
        <dbReference type="Google" id="ProtNLM"/>
    </source>
</evidence>
<keyword evidence="2" id="KW-1003">Cell membrane</keyword>
<dbReference type="AlphaFoldDB" id="A0A832G800"/>
<gene>
    <name evidence="9" type="ORF">ENS56_13075</name>
</gene>
<dbReference type="InterPro" id="IPR050445">
    <property type="entry name" value="Bact_polysacc_biosynth/exp"/>
</dbReference>
<dbReference type="GO" id="GO:0004713">
    <property type="term" value="F:protein tyrosine kinase activity"/>
    <property type="evidence" value="ECO:0007669"/>
    <property type="project" value="TreeGrafter"/>
</dbReference>
<dbReference type="PANTHER" id="PTHR32309">
    <property type="entry name" value="TYROSINE-PROTEIN KINASE"/>
    <property type="match status" value="1"/>
</dbReference>
<comment type="caution">
    <text evidence="9">The sequence shown here is derived from an EMBL/GenBank/DDBJ whole genome shotgun (WGS) entry which is preliminary data.</text>
</comment>
<keyword evidence="3 6" id="KW-0812">Transmembrane</keyword>